<dbReference type="EMBL" id="CAJVQC010052922">
    <property type="protein sequence ID" value="CAG8792223.1"/>
    <property type="molecule type" value="Genomic_DNA"/>
</dbReference>
<proteinExistence type="predicted"/>
<dbReference type="Proteomes" id="UP000789920">
    <property type="component" value="Unassembled WGS sequence"/>
</dbReference>
<comment type="caution">
    <text evidence="1">The sequence shown here is derived from an EMBL/GenBank/DDBJ whole genome shotgun (WGS) entry which is preliminary data.</text>
</comment>
<protein>
    <submittedName>
        <fullName evidence="1">5531_t:CDS:1</fullName>
    </submittedName>
</protein>
<accession>A0ACA9RHP0</accession>
<organism evidence="1 2">
    <name type="scientific">Racocetra persica</name>
    <dbReference type="NCBI Taxonomy" id="160502"/>
    <lineage>
        <taxon>Eukaryota</taxon>
        <taxon>Fungi</taxon>
        <taxon>Fungi incertae sedis</taxon>
        <taxon>Mucoromycota</taxon>
        <taxon>Glomeromycotina</taxon>
        <taxon>Glomeromycetes</taxon>
        <taxon>Diversisporales</taxon>
        <taxon>Gigasporaceae</taxon>
        <taxon>Racocetra</taxon>
    </lineage>
</organism>
<sequence length="481" mass="55139">HSCRNKKQDNFPKDIYLINQTTNYCYECALFTMNNIDNKPEIGGINKHEQINELDEHWMTNEETKQAFCGECFLKVAKVKGNVKLAQADNTHEGEEISEKNEYPKEERKDIKELNISRKNLEGNLELSDFINLERLDCYDNKLTGLNVNGLDKLRVVVCFDNNLADLQLNDCFGIVSLNASGNNFVEINLSGLVGEKLTYVWFKNNPLKGNLSIFSRFSNLEKLYLDNTFFSGSLETLHDCSKLRELSISNTNIDSGLEYLPDSIEDFACSVDKRPEAKVKAIYDLFASEQGITEETEYGRIKDFAKKIKVIKNKAKEKAHIILKSELRIKEQQEVQIADQSAKIQELEQEQNKLKQLSALLLPHQTYNFSVLEAEIKRLKIQELAPQKTGTSLEKTIDLLLEAHQQSEQATQIYLQDKLSGKIEAYQSILEDSLTKEEMQTLLNRQTELLKLENHLSSLQQSLEQTAQIQQTELPKPFNN</sequence>
<feature type="non-terminal residue" evidence="1">
    <location>
        <position position="1"/>
    </location>
</feature>
<reference evidence="1" key="1">
    <citation type="submission" date="2021-06" db="EMBL/GenBank/DDBJ databases">
        <authorList>
            <person name="Kallberg Y."/>
            <person name="Tangrot J."/>
            <person name="Rosling A."/>
        </authorList>
    </citation>
    <scope>NUCLEOTIDE SEQUENCE</scope>
    <source>
        <strain evidence="1">MA461A</strain>
    </source>
</reference>
<gene>
    <name evidence="1" type="ORF">RPERSI_LOCUS19363</name>
</gene>
<name>A0ACA9RHP0_9GLOM</name>
<evidence type="ECO:0000313" key="1">
    <source>
        <dbReference type="EMBL" id="CAG8792223.1"/>
    </source>
</evidence>
<keyword evidence="2" id="KW-1185">Reference proteome</keyword>
<evidence type="ECO:0000313" key="2">
    <source>
        <dbReference type="Proteomes" id="UP000789920"/>
    </source>
</evidence>